<proteinExistence type="predicted"/>
<evidence type="ECO:0000256" key="1">
    <source>
        <dbReference type="ARBA" id="ARBA00001946"/>
    </source>
</evidence>
<accession>A0A382ASS7</accession>
<keyword evidence="2" id="KW-0378">Hydrolase</keyword>
<feature type="domain" description="Nudix hydrolase" evidence="3">
    <location>
        <begin position="42"/>
        <end position="170"/>
    </location>
</feature>
<dbReference type="InterPro" id="IPR015797">
    <property type="entry name" value="NUDIX_hydrolase-like_dom_sf"/>
</dbReference>
<dbReference type="GO" id="GO:0006753">
    <property type="term" value="P:nucleoside phosphate metabolic process"/>
    <property type="evidence" value="ECO:0007669"/>
    <property type="project" value="TreeGrafter"/>
</dbReference>
<dbReference type="AlphaFoldDB" id="A0A382ASS7"/>
<dbReference type="EMBL" id="UINC01026686">
    <property type="protein sequence ID" value="SVB04576.1"/>
    <property type="molecule type" value="Genomic_DNA"/>
</dbReference>
<dbReference type="PROSITE" id="PS00893">
    <property type="entry name" value="NUDIX_BOX"/>
    <property type="match status" value="1"/>
</dbReference>
<sequence length="179" mass="19767">MTSSDGQIILGRHWPYVGGLLNLRVDKILLPNGNTVTREIVETRNSVCVAALDGFGNVILVKQYRQAVGEFLLEVPAGGIESNEKPLDAACRELEEETGFVAKHITFEFFFWASPGISTEGMYAYSAEGLELHGQLNQDDENIEVVHVSLDNIRHLISTGKIRDGKTISLLNLILIKKS</sequence>
<gene>
    <name evidence="4" type="ORF">METZ01_LOCUS157430</name>
</gene>
<dbReference type="GO" id="GO:0016787">
    <property type="term" value="F:hydrolase activity"/>
    <property type="evidence" value="ECO:0007669"/>
    <property type="project" value="UniProtKB-KW"/>
</dbReference>
<dbReference type="Gene3D" id="3.90.79.10">
    <property type="entry name" value="Nucleoside Triphosphate Pyrophosphohydrolase"/>
    <property type="match status" value="1"/>
</dbReference>
<comment type="cofactor">
    <cofactor evidence="1">
        <name>Mg(2+)</name>
        <dbReference type="ChEBI" id="CHEBI:18420"/>
    </cofactor>
</comment>
<dbReference type="PANTHER" id="PTHR11839:SF18">
    <property type="entry name" value="NUDIX HYDROLASE DOMAIN-CONTAINING PROTEIN"/>
    <property type="match status" value="1"/>
</dbReference>
<dbReference type="CDD" id="cd03424">
    <property type="entry name" value="NUDIX_ADPRase_Nudt5_UGPPase_Nudt14"/>
    <property type="match status" value="1"/>
</dbReference>
<dbReference type="Pfam" id="PF00293">
    <property type="entry name" value="NUDIX"/>
    <property type="match status" value="1"/>
</dbReference>
<dbReference type="InterPro" id="IPR020084">
    <property type="entry name" value="NUDIX_hydrolase_CS"/>
</dbReference>
<evidence type="ECO:0000259" key="3">
    <source>
        <dbReference type="PROSITE" id="PS51462"/>
    </source>
</evidence>
<dbReference type="SUPFAM" id="SSF55811">
    <property type="entry name" value="Nudix"/>
    <property type="match status" value="1"/>
</dbReference>
<name>A0A382ASS7_9ZZZZ</name>
<reference evidence="4" key="1">
    <citation type="submission" date="2018-05" db="EMBL/GenBank/DDBJ databases">
        <authorList>
            <person name="Lanie J.A."/>
            <person name="Ng W.-L."/>
            <person name="Kazmierczak K.M."/>
            <person name="Andrzejewski T.M."/>
            <person name="Davidsen T.M."/>
            <person name="Wayne K.J."/>
            <person name="Tettelin H."/>
            <person name="Glass J.I."/>
            <person name="Rusch D."/>
            <person name="Podicherti R."/>
            <person name="Tsui H.-C.T."/>
            <person name="Winkler M.E."/>
        </authorList>
    </citation>
    <scope>NUCLEOTIDE SEQUENCE</scope>
</reference>
<dbReference type="GO" id="GO:0019693">
    <property type="term" value="P:ribose phosphate metabolic process"/>
    <property type="evidence" value="ECO:0007669"/>
    <property type="project" value="TreeGrafter"/>
</dbReference>
<dbReference type="InterPro" id="IPR000086">
    <property type="entry name" value="NUDIX_hydrolase_dom"/>
</dbReference>
<evidence type="ECO:0000313" key="4">
    <source>
        <dbReference type="EMBL" id="SVB04576.1"/>
    </source>
</evidence>
<protein>
    <recommendedName>
        <fullName evidence="3">Nudix hydrolase domain-containing protein</fullName>
    </recommendedName>
</protein>
<dbReference type="PROSITE" id="PS51462">
    <property type="entry name" value="NUDIX"/>
    <property type="match status" value="1"/>
</dbReference>
<dbReference type="PANTHER" id="PTHR11839">
    <property type="entry name" value="UDP/ADP-SUGAR PYROPHOSPHATASE"/>
    <property type="match status" value="1"/>
</dbReference>
<organism evidence="4">
    <name type="scientific">marine metagenome</name>
    <dbReference type="NCBI Taxonomy" id="408172"/>
    <lineage>
        <taxon>unclassified sequences</taxon>
        <taxon>metagenomes</taxon>
        <taxon>ecological metagenomes</taxon>
    </lineage>
</organism>
<evidence type="ECO:0000256" key="2">
    <source>
        <dbReference type="ARBA" id="ARBA00022801"/>
    </source>
</evidence>